<feature type="domain" description="DUF418" evidence="3">
    <location>
        <begin position="229"/>
        <end position="393"/>
    </location>
</feature>
<feature type="transmembrane region" description="Helical" evidence="2">
    <location>
        <begin position="109"/>
        <end position="126"/>
    </location>
</feature>
<dbReference type="RefSeq" id="WP_246438192.1">
    <property type="nucleotide sequence ID" value="NZ_JACHJT010000002.1"/>
</dbReference>
<keyword evidence="2" id="KW-0812">Transmembrane</keyword>
<feature type="transmembrane region" description="Helical" evidence="2">
    <location>
        <begin position="326"/>
        <end position="345"/>
    </location>
</feature>
<evidence type="ECO:0000259" key="3">
    <source>
        <dbReference type="Pfam" id="PF04235"/>
    </source>
</evidence>
<feature type="transmembrane region" description="Helical" evidence="2">
    <location>
        <begin position="132"/>
        <end position="148"/>
    </location>
</feature>
<feature type="region of interest" description="Disordered" evidence="1">
    <location>
        <begin position="1"/>
        <end position="22"/>
    </location>
</feature>
<feature type="transmembrane region" description="Helical" evidence="2">
    <location>
        <begin position="208"/>
        <end position="227"/>
    </location>
</feature>
<proteinExistence type="predicted"/>
<gene>
    <name evidence="4" type="ORF">F4561_006273</name>
</gene>
<dbReference type="PANTHER" id="PTHR30590:SF2">
    <property type="entry name" value="INNER MEMBRANE PROTEIN"/>
    <property type="match status" value="1"/>
</dbReference>
<dbReference type="PANTHER" id="PTHR30590">
    <property type="entry name" value="INNER MEMBRANE PROTEIN"/>
    <property type="match status" value="1"/>
</dbReference>
<dbReference type="AlphaFoldDB" id="A0A7W7RNQ4"/>
<dbReference type="Pfam" id="PF04235">
    <property type="entry name" value="DUF418"/>
    <property type="match status" value="1"/>
</dbReference>
<dbReference type="InterPro" id="IPR007349">
    <property type="entry name" value="DUF418"/>
</dbReference>
<comment type="caution">
    <text evidence="4">The sequence shown here is derived from an EMBL/GenBank/DDBJ whole genome shotgun (WGS) entry which is preliminary data.</text>
</comment>
<evidence type="ECO:0000313" key="5">
    <source>
        <dbReference type="Proteomes" id="UP000523007"/>
    </source>
</evidence>
<keyword evidence="2" id="KW-0472">Membrane</keyword>
<organism evidence="4 5">
    <name type="scientific">Lipingzhangella halophila</name>
    <dbReference type="NCBI Taxonomy" id="1783352"/>
    <lineage>
        <taxon>Bacteria</taxon>
        <taxon>Bacillati</taxon>
        <taxon>Actinomycetota</taxon>
        <taxon>Actinomycetes</taxon>
        <taxon>Streptosporangiales</taxon>
        <taxon>Nocardiopsidaceae</taxon>
        <taxon>Lipingzhangella</taxon>
    </lineage>
</organism>
<keyword evidence="5" id="KW-1185">Reference proteome</keyword>
<reference evidence="4 5" key="1">
    <citation type="submission" date="2020-08" db="EMBL/GenBank/DDBJ databases">
        <title>Sequencing the genomes of 1000 actinobacteria strains.</title>
        <authorList>
            <person name="Klenk H.-P."/>
        </authorList>
    </citation>
    <scope>NUCLEOTIDE SEQUENCE [LARGE SCALE GENOMIC DNA]</scope>
    <source>
        <strain evidence="4 5">DSM 102030</strain>
    </source>
</reference>
<feature type="transmembrane region" description="Helical" evidence="2">
    <location>
        <begin position="32"/>
        <end position="51"/>
    </location>
</feature>
<keyword evidence="2" id="KW-1133">Transmembrane helix</keyword>
<dbReference type="InterPro" id="IPR052529">
    <property type="entry name" value="Bact_Transport_Assoc"/>
</dbReference>
<name>A0A7W7RNQ4_9ACTN</name>
<dbReference type="EMBL" id="JACHJT010000002">
    <property type="protein sequence ID" value="MBB4935379.1"/>
    <property type="molecule type" value="Genomic_DNA"/>
</dbReference>
<dbReference type="Proteomes" id="UP000523007">
    <property type="component" value="Unassembled WGS sequence"/>
</dbReference>
<evidence type="ECO:0000256" key="2">
    <source>
        <dbReference type="SAM" id="Phobius"/>
    </source>
</evidence>
<feature type="transmembrane region" description="Helical" evidence="2">
    <location>
        <begin position="351"/>
        <end position="374"/>
    </location>
</feature>
<sequence>MPHDRPSDGPPNPSPGSAPGERKLAPDLARGFMLLLIAMAYAGVYAGGGFGTDLTDEPLPDRLAGFLATLLLDNRAFPMFAILFGYGLGWMVARQTERGSEPADVRRLLRRRGLFLLLFGAVHAFLVFPGEILTSYGLATLVTGWLLFRSNRVVVRAAWILAGLYACAVPVAMLGMVYAQSQGDIPQEAVPGYTTAADWVERAAGVPFAPLFIAFGYPLLLLVVLGYRAGRSGLLDDPHAHRATLTRIAVVGIAVSLAGALPAGLIAVGVLQPGAVPTGLLLALQVLTGVCGGAGYVALFGLLSIRLEPRHGPVTKAIGAVGKRSLTFYIANSVVVAVVLHRDLVGVGEQVGMFGALVVAACVWLVGLGAAAALERAGRPGPLDALLRRLVYRGGAGRFRSSGTPRGAHPGQCR</sequence>
<accession>A0A7W7RNQ4</accession>
<feature type="transmembrane region" description="Helical" evidence="2">
    <location>
        <begin position="248"/>
        <end position="270"/>
    </location>
</feature>
<feature type="transmembrane region" description="Helical" evidence="2">
    <location>
        <begin position="63"/>
        <end position="88"/>
    </location>
</feature>
<protein>
    <submittedName>
        <fullName evidence="4">Putative membrane protein YeiB</fullName>
    </submittedName>
</protein>
<evidence type="ECO:0000313" key="4">
    <source>
        <dbReference type="EMBL" id="MBB4935379.1"/>
    </source>
</evidence>
<feature type="transmembrane region" description="Helical" evidence="2">
    <location>
        <begin position="282"/>
        <end position="305"/>
    </location>
</feature>
<feature type="transmembrane region" description="Helical" evidence="2">
    <location>
        <begin position="160"/>
        <end position="179"/>
    </location>
</feature>
<evidence type="ECO:0000256" key="1">
    <source>
        <dbReference type="SAM" id="MobiDB-lite"/>
    </source>
</evidence>